<dbReference type="EMBL" id="AHEJ01000055">
    <property type="protein sequence ID" value="EOP63969.1"/>
    <property type="molecule type" value="Genomic_DNA"/>
</dbReference>
<organism evidence="1 2">
    <name type="scientific">Bacillus cereus ISP2954</name>
    <dbReference type="NCBI Taxonomy" id="1053215"/>
    <lineage>
        <taxon>Bacteria</taxon>
        <taxon>Bacillati</taxon>
        <taxon>Bacillota</taxon>
        <taxon>Bacilli</taxon>
        <taxon>Bacillales</taxon>
        <taxon>Bacillaceae</taxon>
        <taxon>Bacillus</taxon>
        <taxon>Bacillus cereus group</taxon>
    </lineage>
</organism>
<reference evidence="1 2" key="1">
    <citation type="submission" date="2012-12" db="EMBL/GenBank/DDBJ databases">
        <title>The Genome Sequence of Bacillus cereus ISP2954.</title>
        <authorList>
            <consortium name="The Broad Institute Genome Sequencing Platform"/>
            <consortium name="The Broad Institute Genome Sequencing Center for Infectious Disease"/>
            <person name="Feldgarden M."/>
            <person name="Van der Auwera G.A."/>
            <person name="Mahillon J."/>
            <person name="Duprez V."/>
            <person name="Timmery S."/>
            <person name="Mattelet C."/>
            <person name="Dierick K."/>
            <person name="Sun M."/>
            <person name="Yu Z."/>
            <person name="Zhu L."/>
            <person name="Hu X."/>
            <person name="Shank E.B."/>
            <person name="Swiecicka I."/>
            <person name="Hansen B.M."/>
            <person name="Andrup L."/>
            <person name="Walker B."/>
            <person name="Young S.K."/>
            <person name="Zeng Q."/>
            <person name="Gargeya S."/>
            <person name="Fitzgerald M."/>
            <person name="Haas B."/>
            <person name="Abouelleil A."/>
            <person name="Alvarado L."/>
            <person name="Arachchi H.M."/>
            <person name="Berlin A.M."/>
            <person name="Chapman S.B."/>
            <person name="Dewar J."/>
            <person name="Goldberg J."/>
            <person name="Griggs A."/>
            <person name="Gujja S."/>
            <person name="Hansen M."/>
            <person name="Howarth C."/>
            <person name="Imamovic A."/>
            <person name="Larimer J."/>
            <person name="McCowan C."/>
            <person name="Murphy C."/>
            <person name="Neiman D."/>
            <person name="Pearson M."/>
            <person name="Priest M."/>
            <person name="Roberts A."/>
            <person name="Saif S."/>
            <person name="Shea T."/>
            <person name="Sisk P."/>
            <person name="Sykes S."/>
            <person name="Wortman J."/>
            <person name="Nusbaum C."/>
            <person name="Birren B."/>
        </authorList>
    </citation>
    <scope>NUCLEOTIDE SEQUENCE [LARGE SCALE GENOMIC DNA]</scope>
    <source>
        <strain evidence="1 2">ISP2954</strain>
    </source>
</reference>
<gene>
    <name evidence="1" type="ORF">IGU_05450</name>
</gene>
<accession>A0A9W5QGP8</accession>
<dbReference type="AlphaFoldDB" id="A0A9W5QGP8"/>
<evidence type="ECO:0000313" key="2">
    <source>
        <dbReference type="Proteomes" id="UP000013989"/>
    </source>
</evidence>
<evidence type="ECO:0008006" key="3">
    <source>
        <dbReference type="Google" id="ProtNLM"/>
    </source>
</evidence>
<name>A0A9W5QGP8_BACCE</name>
<evidence type="ECO:0000313" key="1">
    <source>
        <dbReference type="EMBL" id="EOP63969.1"/>
    </source>
</evidence>
<protein>
    <recommendedName>
        <fullName evidence="3">Trifolitoxin immunity domain protein</fullName>
    </recommendedName>
</protein>
<proteinExistence type="predicted"/>
<dbReference type="Proteomes" id="UP000013989">
    <property type="component" value="Unassembled WGS sequence"/>
</dbReference>
<comment type="caution">
    <text evidence="1">The sequence shown here is derived from an EMBL/GenBank/DDBJ whole genome shotgun (WGS) entry which is preliminary data.</text>
</comment>
<sequence>MSILKYMVWTIKFPLLSRYLCISAFIYGQKYISIHTIIESLNWGILIRNLMRNQYEKEEALTGGNVSSVYCFWDTVRRELKPDSIKIHTLLKHLENKGLKRVPKFLGIDE</sequence>